<protein>
    <recommendedName>
        <fullName evidence="2">Methyltransferase type 11 domain-containing protein</fullName>
    </recommendedName>
</protein>
<dbReference type="Gene3D" id="3.40.50.150">
    <property type="entry name" value="Vaccinia Virus protein VP39"/>
    <property type="match status" value="1"/>
</dbReference>
<dbReference type="AlphaFoldDB" id="A0A3B1BBS2"/>
<sequence length="122" mass="13678">MPLTRRMQGRVDITGVDGAGSMVAVAQRKVEDEGLANIRFMHMPAEQLDFVDDCFDRALSRFGVMLFNDSLQGLKEIHRVLKPGGHFSIAVWSTPETMPTLHYPTFRWTVPTLPTVASLFSL</sequence>
<dbReference type="GO" id="GO:0008168">
    <property type="term" value="F:methyltransferase activity"/>
    <property type="evidence" value="ECO:0007669"/>
    <property type="project" value="InterPro"/>
</dbReference>
<dbReference type="SUPFAM" id="SSF53335">
    <property type="entry name" value="S-adenosyl-L-methionine-dependent methyltransferases"/>
    <property type="match status" value="1"/>
</dbReference>
<dbReference type="InterPro" id="IPR004033">
    <property type="entry name" value="UbiE/COQ5_MeTrFase"/>
</dbReference>
<dbReference type="InterPro" id="IPR029063">
    <property type="entry name" value="SAM-dependent_MTases_sf"/>
</dbReference>
<dbReference type="EMBL" id="UOFU01000274">
    <property type="protein sequence ID" value="VAX02467.1"/>
    <property type="molecule type" value="Genomic_DNA"/>
</dbReference>
<dbReference type="PROSITE" id="PS51608">
    <property type="entry name" value="SAM_MT_UBIE"/>
    <property type="match status" value="1"/>
</dbReference>
<dbReference type="Pfam" id="PF01209">
    <property type="entry name" value="Ubie_methyltran"/>
    <property type="match status" value="1"/>
</dbReference>
<reference evidence="1" key="1">
    <citation type="submission" date="2018-06" db="EMBL/GenBank/DDBJ databases">
        <authorList>
            <person name="Zhirakovskaya E."/>
        </authorList>
    </citation>
    <scope>NUCLEOTIDE SEQUENCE</scope>
</reference>
<gene>
    <name evidence="1" type="ORF">MNBD_GAMMA20-1552</name>
</gene>
<name>A0A3B1BBS2_9ZZZZ</name>
<organism evidence="1">
    <name type="scientific">hydrothermal vent metagenome</name>
    <dbReference type="NCBI Taxonomy" id="652676"/>
    <lineage>
        <taxon>unclassified sequences</taxon>
        <taxon>metagenomes</taxon>
        <taxon>ecological metagenomes</taxon>
    </lineage>
</organism>
<evidence type="ECO:0008006" key="2">
    <source>
        <dbReference type="Google" id="ProtNLM"/>
    </source>
</evidence>
<evidence type="ECO:0000313" key="1">
    <source>
        <dbReference type="EMBL" id="VAX02467.1"/>
    </source>
</evidence>
<accession>A0A3B1BBS2</accession>
<proteinExistence type="predicted"/>
<dbReference type="CDD" id="cd02440">
    <property type="entry name" value="AdoMet_MTases"/>
    <property type="match status" value="1"/>
</dbReference>